<dbReference type="EMBL" id="OX459949">
    <property type="protein sequence ID" value="CAI9155933.1"/>
    <property type="molecule type" value="Genomic_DNA"/>
</dbReference>
<protein>
    <submittedName>
        <fullName evidence="1">Uncharacterized protein</fullName>
    </submittedName>
</protein>
<proteinExistence type="predicted"/>
<organism evidence="1 2">
    <name type="scientific">Rangifer tarandus platyrhynchus</name>
    <name type="common">Svalbard reindeer</name>
    <dbReference type="NCBI Taxonomy" id="3082113"/>
    <lineage>
        <taxon>Eukaryota</taxon>
        <taxon>Metazoa</taxon>
        <taxon>Chordata</taxon>
        <taxon>Craniata</taxon>
        <taxon>Vertebrata</taxon>
        <taxon>Euteleostomi</taxon>
        <taxon>Mammalia</taxon>
        <taxon>Eutheria</taxon>
        <taxon>Laurasiatheria</taxon>
        <taxon>Artiodactyla</taxon>
        <taxon>Ruminantia</taxon>
        <taxon>Pecora</taxon>
        <taxon>Cervidae</taxon>
        <taxon>Odocoileinae</taxon>
        <taxon>Rangifer</taxon>
    </lineage>
</organism>
<evidence type="ECO:0000313" key="2">
    <source>
        <dbReference type="Proteomes" id="UP001176941"/>
    </source>
</evidence>
<dbReference type="Proteomes" id="UP001176941">
    <property type="component" value="Chromosome 13"/>
</dbReference>
<sequence length="101" mass="11613">MGSKVTFKIIYILDCISGPNFSLFPIMPFTMWCYSLSHKRVRNVHFFILESELCHEICFGLFTPVLSTGCKRFYIFPLLCCVPENMETCLSEPADGERSTL</sequence>
<name>A0ABN8Y2W0_RANTA</name>
<reference evidence="1" key="1">
    <citation type="submission" date="2023-04" db="EMBL/GenBank/DDBJ databases">
        <authorList>
            <consortium name="ELIXIR-Norway"/>
        </authorList>
    </citation>
    <scope>NUCLEOTIDE SEQUENCE [LARGE SCALE GENOMIC DNA]</scope>
</reference>
<keyword evidence="2" id="KW-1185">Reference proteome</keyword>
<gene>
    <name evidence="1" type="ORF">MRATA1EN1_LOCUS4895</name>
</gene>
<evidence type="ECO:0000313" key="1">
    <source>
        <dbReference type="EMBL" id="CAI9155933.1"/>
    </source>
</evidence>
<accession>A0ABN8Y2W0</accession>